<name>A0A834JMH7_VESGE</name>
<comment type="caution">
    <text evidence="2">The sequence shown here is derived from an EMBL/GenBank/DDBJ whole genome shotgun (WGS) entry which is preliminary data.</text>
</comment>
<evidence type="ECO:0000256" key="1">
    <source>
        <dbReference type="SAM" id="MobiDB-lite"/>
    </source>
</evidence>
<accession>A0A834JMH7</accession>
<sequence>MNENEIRNILVRIQEIEKLQTELRNLLPRMTNRIHVEKPVESSNLERESSSTIRFPSLLTFSGVTENSNVKKTDRGFRENHSSMMNMKKQSVKNVTAFKRASLNTIHNPSAKLYYTSNKELPNILENSVKTRPGNFQSSHSKSILKDKKISNVSTISEKIVNNIPKVQDPTKSEKQKINQSSKQGNINKNKKGENVEKLSEHRKKSNLSSGNCSELRYLLYVILNIFIIAVEFTVQSYPQTSEVRKHVEKSENNQRMFVCQGTQTEQERSNNLLTKEGKFKHDIFEKVLKRLGYCILDDKTIKFIGRYSNDKTRYSTVRKVKRSPFITDKGPKSDEIFSSINKVIICKDFSTNEDDDSNSGSSMATIYKIIKKFNGIDKVSKIFKMSLKEKGFSDTLRRNNRSTKAEDNLNNPLYLTLDKNLRSKSLEAIKTKSSPRKKHPLKFLRKICICINL</sequence>
<evidence type="ECO:0000313" key="2">
    <source>
        <dbReference type="EMBL" id="KAF7390221.1"/>
    </source>
</evidence>
<gene>
    <name evidence="2" type="ORF">HZH68_012078</name>
</gene>
<reference evidence="2" key="1">
    <citation type="journal article" date="2020" name="G3 (Bethesda)">
        <title>High-Quality Assemblies for Three Invasive Social Wasps from the &lt;i&gt;Vespula&lt;/i&gt; Genus.</title>
        <authorList>
            <person name="Harrop T.W.R."/>
            <person name="Guhlin J."/>
            <person name="McLaughlin G.M."/>
            <person name="Permina E."/>
            <person name="Stockwell P."/>
            <person name="Gilligan J."/>
            <person name="Le Lec M.F."/>
            <person name="Gruber M.A.M."/>
            <person name="Quinn O."/>
            <person name="Lovegrove M."/>
            <person name="Duncan E.J."/>
            <person name="Remnant E.J."/>
            <person name="Van Eeckhoven J."/>
            <person name="Graham B."/>
            <person name="Knapp R.A."/>
            <person name="Langford K.W."/>
            <person name="Kronenberg Z."/>
            <person name="Press M.O."/>
            <person name="Eacker S.M."/>
            <person name="Wilson-Rankin E.E."/>
            <person name="Purcell J."/>
            <person name="Lester P.J."/>
            <person name="Dearden P.K."/>
        </authorList>
    </citation>
    <scope>NUCLEOTIDE SEQUENCE</scope>
    <source>
        <strain evidence="2">Linc-1</strain>
    </source>
</reference>
<feature type="compositionally biased region" description="Polar residues" evidence="1">
    <location>
        <begin position="178"/>
        <end position="188"/>
    </location>
</feature>
<proteinExistence type="predicted"/>
<dbReference type="EMBL" id="JACSDZ010000012">
    <property type="protein sequence ID" value="KAF7390221.1"/>
    <property type="molecule type" value="Genomic_DNA"/>
</dbReference>
<dbReference type="AlphaFoldDB" id="A0A834JMH7"/>
<feature type="region of interest" description="Disordered" evidence="1">
    <location>
        <begin position="164"/>
        <end position="209"/>
    </location>
</feature>
<feature type="compositionally biased region" description="Basic and acidic residues" evidence="1">
    <location>
        <begin position="191"/>
        <end position="200"/>
    </location>
</feature>
<evidence type="ECO:0000313" key="3">
    <source>
        <dbReference type="Proteomes" id="UP000617340"/>
    </source>
</evidence>
<organism evidence="2 3">
    <name type="scientific">Vespula germanica</name>
    <name type="common">German yellow jacket</name>
    <name type="synonym">Paravespula germanica</name>
    <dbReference type="NCBI Taxonomy" id="30212"/>
    <lineage>
        <taxon>Eukaryota</taxon>
        <taxon>Metazoa</taxon>
        <taxon>Ecdysozoa</taxon>
        <taxon>Arthropoda</taxon>
        <taxon>Hexapoda</taxon>
        <taxon>Insecta</taxon>
        <taxon>Pterygota</taxon>
        <taxon>Neoptera</taxon>
        <taxon>Endopterygota</taxon>
        <taxon>Hymenoptera</taxon>
        <taxon>Apocrita</taxon>
        <taxon>Aculeata</taxon>
        <taxon>Vespoidea</taxon>
        <taxon>Vespidae</taxon>
        <taxon>Vespinae</taxon>
        <taxon>Vespula</taxon>
    </lineage>
</organism>
<protein>
    <submittedName>
        <fullName evidence="2">Uncharacterized protein</fullName>
    </submittedName>
</protein>
<dbReference type="Proteomes" id="UP000617340">
    <property type="component" value="Unassembled WGS sequence"/>
</dbReference>
<keyword evidence="3" id="KW-1185">Reference proteome</keyword>